<evidence type="ECO:0000256" key="16">
    <source>
        <dbReference type="ARBA" id="ARBA00023316"/>
    </source>
</evidence>
<feature type="binding site" evidence="25">
    <location>
        <position position="315"/>
    </location>
    <ligand>
        <name>Mg(2+)</name>
        <dbReference type="ChEBI" id="CHEBI:18420"/>
        <label>2</label>
    </ligand>
</feature>
<dbReference type="PATRIC" id="fig|520764.3.peg.1770"/>
<evidence type="ECO:0000256" key="14">
    <source>
        <dbReference type="ARBA" id="ARBA00022984"/>
    </source>
</evidence>
<evidence type="ECO:0000256" key="21">
    <source>
        <dbReference type="ARBA" id="ARBA00077154"/>
    </source>
</evidence>
<dbReference type="UniPathway" id="UPA00219"/>
<dbReference type="PANTHER" id="PTHR23132:SF25">
    <property type="entry name" value="D-ALANINE--D-ALANINE LIGASE A"/>
    <property type="match status" value="1"/>
</dbReference>
<feature type="binding site" evidence="24">
    <location>
        <begin position="220"/>
        <end position="227"/>
    </location>
    <ligand>
        <name>ATP</name>
        <dbReference type="ChEBI" id="CHEBI:30616"/>
    </ligand>
</feature>
<evidence type="ECO:0000256" key="9">
    <source>
        <dbReference type="ARBA" id="ARBA00022723"/>
    </source>
</evidence>
<dbReference type="PANTHER" id="PTHR23132">
    <property type="entry name" value="D-ALANINE--D-ALANINE LIGASE"/>
    <property type="match status" value="1"/>
</dbReference>
<feature type="binding site" evidence="24">
    <location>
        <begin position="314"/>
        <end position="315"/>
    </location>
    <ligand>
        <name>ATP</name>
        <dbReference type="ChEBI" id="CHEBI:30616"/>
    </ligand>
</feature>
<sequence>MEKLKVGVVFGGQSGEHEVSLMSAYSIINVMDKTKYEIIPIGITKDGRWHVYFGDISKIRDGSWIDEAIPIFLPPDAGSKCAIALNNGVETRYYIDVIFPVLHGPRGEDGTVQGLFELMNIPYVSCGVGSSAVCMDKVFTKKLLKQEGLPVVDFKVFYKKDLPDGLSDMVMEVEQSFGYPCFVKPANLGSSVGVSKAHDREELKKAIMLAAEFDRKLLVERFIPAREIECSVLGNDDPAASLPGEIIPSEEFYSYTAKYFDGGKSKLLIPAPLSAEETERIRDLAVKAFKALDCSGMARVDFLLSKVTGVAYINEVNTIPGFTNISMYPKMWEASGLSYGELIDRLIELAIERHRKKQELKLTL</sequence>
<dbReference type="GO" id="GO:0071555">
    <property type="term" value="P:cell wall organization"/>
    <property type="evidence" value="ECO:0007669"/>
    <property type="project" value="UniProtKB-KW"/>
</dbReference>
<dbReference type="PROSITE" id="PS00844">
    <property type="entry name" value="DALA_DALA_LIGASE_2"/>
    <property type="match status" value="1"/>
</dbReference>
<dbReference type="InterPro" id="IPR011095">
    <property type="entry name" value="Dala_Dala_lig_C"/>
</dbReference>
<dbReference type="NCBIfam" id="NF002378">
    <property type="entry name" value="PRK01372.1"/>
    <property type="match status" value="1"/>
</dbReference>
<keyword evidence="9 25" id="KW-0479">Metal-binding</keyword>
<feature type="binding site" evidence="25">
    <location>
        <position position="301"/>
    </location>
    <ligand>
        <name>Mg(2+)</name>
        <dbReference type="ChEBI" id="CHEBI:18420"/>
        <label>1</label>
    </ligand>
</feature>
<dbReference type="InterPro" id="IPR005905">
    <property type="entry name" value="D_ala_D_ala"/>
</dbReference>
<evidence type="ECO:0000256" key="18">
    <source>
        <dbReference type="ARBA" id="ARBA00060592"/>
    </source>
</evidence>
<evidence type="ECO:0000256" key="8">
    <source>
        <dbReference type="ARBA" id="ARBA00022598"/>
    </source>
</evidence>
<dbReference type="SUPFAM" id="SSF56059">
    <property type="entry name" value="Glutathione synthetase ATP-binding domain-like"/>
    <property type="match status" value="1"/>
</dbReference>
<feature type="active site" evidence="23">
    <location>
        <position position="190"/>
    </location>
</feature>
<evidence type="ECO:0000256" key="24">
    <source>
        <dbReference type="PIRSR" id="PIRSR039102-2"/>
    </source>
</evidence>
<evidence type="ECO:0000313" key="29">
    <source>
        <dbReference type="Proteomes" id="UP000070427"/>
    </source>
</evidence>
<evidence type="ECO:0000256" key="17">
    <source>
        <dbReference type="ARBA" id="ARBA00047614"/>
    </source>
</evidence>
<keyword evidence="14 22" id="KW-0573">Peptidoglycan synthesis</keyword>
<dbReference type="PIRSF" id="PIRSF039102">
    <property type="entry name" value="Ddl/VanB"/>
    <property type="match status" value="1"/>
</dbReference>
<organism evidence="28 29">
    <name type="scientific">Fervidicola ferrireducens</name>
    <dbReference type="NCBI Taxonomy" id="520764"/>
    <lineage>
        <taxon>Bacteria</taxon>
        <taxon>Bacillati</taxon>
        <taxon>Bacillota</taxon>
        <taxon>Clostridia</taxon>
        <taxon>Thermosediminibacterales</taxon>
        <taxon>Thermosediminibacteraceae</taxon>
        <taxon>Fervidicola</taxon>
    </lineage>
</organism>
<dbReference type="OrthoDB" id="9813261at2"/>
<keyword evidence="10 24" id="KW-0547">Nucleotide-binding</keyword>
<comment type="similarity">
    <text evidence="5 22">Belongs to the D-alanine--D-alanine ligase family.</text>
</comment>
<evidence type="ECO:0000256" key="20">
    <source>
        <dbReference type="ARBA" id="ARBA00076288"/>
    </source>
</evidence>
<comment type="subcellular location">
    <subcellularLocation>
        <location evidence="3 22">Cytoplasm</location>
    </subcellularLocation>
</comment>
<comment type="pathway">
    <text evidence="4 22">Cell wall biogenesis; peptidoglycan biosynthesis.</text>
</comment>
<comment type="catalytic activity">
    <reaction evidence="17 22">
        <text>2 D-alanine + ATP = D-alanyl-D-alanine + ADP + phosphate + H(+)</text>
        <dbReference type="Rhea" id="RHEA:11224"/>
        <dbReference type="ChEBI" id="CHEBI:15378"/>
        <dbReference type="ChEBI" id="CHEBI:30616"/>
        <dbReference type="ChEBI" id="CHEBI:43474"/>
        <dbReference type="ChEBI" id="CHEBI:57416"/>
        <dbReference type="ChEBI" id="CHEBI:57822"/>
        <dbReference type="ChEBI" id="CHEBI:456216"/>
        <dbReference type="EC" id="6.3.2.4"/>
    </reaction>
</comment>
<dbReference type="EC" id="6.3.2.4" evidence="6 22"/>
<dbReference type="SUPFAM" id="SSF52440">
    <property type="entry name" value="PreATP-grasp domain"/>
    <property type="match status" value="1"/>
</dbReference>
<keyword evidence="11 26" id="KW-0067">ATP-binding</keyword>
<evidence type="ECO:0000256" key="1">
    <source>
        <dbReference type="ARBA" id="ARBA00001936"/>
    </source>
</evidence>
<feature type="binding site" evidence="24">
    <location>
        <begin position="182"/>
        <end position="184"/>
    </location>
    <ligand>
        <name>ATP</name>
        <dbReference type="ChEBI" id="CHEBI:30616"/>
    </ligand>
</feature>
<keyword evidence="16 22" id="KW-0961">Cell wall biogenesis/degradation</keyword>
<keyword evidence="12 25" id="KW-0460">Magnesium</keyword>
<dbReference type="Pfam" id="PF07478">
    <property type="entry name" value="Dala_Dala_lig_C"/>
    <property type="match status" value="1"/>
</dbReference>
<dbReference type="InterPro" id="IPR011761">
    <property type="entry name" value="ATP-grasp"/>
</dbReference>
<evidence type="ECO:0000259" key="27">
    <source>
        <dbReference type="PROSITE" id="PS50975"/>
    </source>
</evidence>
<dbReference type="GO" id="GO:0008716">
    <property type="term" value="F:D-alanine-D-alanine ligase activity"/>
    <property type="evidence" value="ECO:0007669"/>
    <property type="project" value="UniProtKB-UniRule"/>
</dbReference>
<keyword evidence="15 25" id="KW-0464">Manganese</keyword>
<gene>
    <name evidence="28" type="primary">ddlA</name>
    <name evidence="22" type="synonym">ddl</name>
    <name evidence="28" type="ORF">AN618_16480</name>
</gene>
<dbReference type="PROSITE" id="PS00843">
    <property type="entry name" value="DALA_DALA_LIGASE_1"/>
    <property type="match status" value="1"/>
</dbReference>
<evidence type="ECO:0000256" key="25">
    <source>
        <dbReference type="PIRSR" id="PIRSR039102-3"/>
    </source>
</evidence>
<dbReference type="Gene3D" id="3.30.470.20">
    <property type="entry name" value="ATP-grasp fold, B domain"/>
    <property type="match status" value="1"/>
</dbReference>
<comment type="cofactor">
    <cofactor evidence="1">
        <name>Mn(2+)</name>
        <dbReference type="ChEBI" id="CHEBI:29035"/>
    </cofactor>
</comment>
<dbReference type="InterPro" id="IPR000291">
    <property type="entry name" value="D-Ala_lig_Van_CS"/>
</dbReference>
<dbReference type="Gene3D" id="3.40.50.20">
    <property type="match status" value="1"/>
</dbReference>
<evidence type="ECO:0000256" key="22">
    <source>
        <dbReference type="HAMAP-Rule" id="MF_00047"/>
    </source>
</evidence>
<evidence type="ECO:0000256" key="10">
    <source>
        <dbReference type="ARBA" id="ARBA00022741"/>
    </source>
</evidence>
<comment type="cofactor">
    <cofactor evidence="25">
        <name>Mg(2+)</name>
        <dbReference type="ChEBI" id="CHEBI:18420"/>
    </cofactor>
    <cofactor evidence="25">
        <name>Mn(2+)</name>
        <dbReference type="ChEBI" id="CHEBI:29035"/>
    </cofactor>
    <text evidence="25">Binds 2 magnesium or manganese ions per subunit.</text>
</comment>
<evidence type="ECO:0000256" key="23">
    <source>
        <dbReference type="PIRSR" id="PIRSR039102-1"/>
    </source>
</evidence>
<reference evidence="28 29" key="1">
    <citation type="submission" date="2015-12" db="EMBL/GenBank/DDBJ databases">
        <title>Draft genome sequnece of Fervidicola ferrireducens strain Y170.</title>
        <authorList>
            <person name="Patel B.K."/>
        </authorList>
    </citation>
    <scope>NUCLEOTIDE SEQUENCE [LARGE SCALE GENOMIC DNA]</scope>
    <source>
        <strain evidence="28 29">Y170</strain>
    </source>
</reference>
<proteinExistence type="inferred from homology"/>
<dbReference type="AlphaFoldDB" id="A0A140L686"/>
<evidence type="ECO:0000256" key="11">
    <source>
        <dbReference type="ARBA" id="ARBA00022840"/>
    </source>
</evidence>
<dbReference type="InParanoid" id="A0A140L686"/>
<evidence type="ECO:0000256" key="19">
    <source>
        <dbReference type="ARBA" id="ARBA00068427"/>
    </source>
</evidence>
<feature type="domain" description="ATP-grasp" evidence="27">
    <location>
        <begin position="141"/>
        <end position="348"/>
    </location>
</feature>
<dbReference type="Pfam" id="PF01820">
    <property type="entry name" value="Dala_Dala_lig_N"/>
    <property type="match status" value="1"/>
</dbReference>
<dbReference type="GO" id="GO:0005524">
    <property type="term" value="F:ATP binding"/>
    <property type="evidence" value="ECO:0007669"/>
    <property type="project" value="UniProtKB-UniRule"/>
</dbReference>
<feature type="active site" evidence="23">
    <location>
        <position position="326"/>
    </location>
</feature>
<dbReference type="FunFam" id="3.30.470.20:FF:000008">
    <property type="entry name" value="D-alanine--D-alanine ligase"/>
    <property type="match status" value="1"/>
</dbReference>
<evidence type="ECO:0000256" key="15">
    <source>
        <dbReference type="ARBA" id="ARBA00023211"/>
    </source>
</evidence>
<comment type="function">
    <text evidence="2 22">Cell wall formation.</text>
</comment>
<evidence type="ECO:0000256" key="3">
    <source>
        <dbReference type="ARBA" id="ARBA00004496"/>
    </source>
</evidence>
<keyword evidence="29" id="KW-1185">Reference proteome</keyword>
<dbReference type="PROSITE" id="PS50975">
    <property type="entry name" value="ATP_GRASP"/>
    <property type="match status" value="1"/>
</dbReference>
<name>A0A140L686_9FIRM</name>
<dbReference type="InterPro" id="IPR016185">
    <property type="entry name" value="PreATP-grasp_dom_sf"/>
</dbReference>
<feature type="binding site" evidence="24">
    <location>
        <begin position="190"/>
        <end position="191"/>
    </location>
    <ligand>
        <name>ATP</name>
        <dbReference type="ChEBI" id="CHEBI:30616"/>
    </ligand>
</feature>
<evidence type="ECO:0000256" key="6">
    <source>
        <dbReference type="ARBA" id="ARBA00012216"/>
    </source>
</evidence>
<dbReference type="InterPro" id="IPR011127">
    <property type="entry name" value="Dala_Dala_lig_N"/>
</dbReference>
<protein>
    <recommendedName>
        <fullName evidence="19 22">D-alanine--D-alanine ligase</fullName>
        <ecNumber evidence="6 22">6.3.2.4</ecNumber>
    </recommendedName>
    <alternativeName>
        <fullName evidence="21 22">D-Ala-D-Ala ligase</fullName>
    </alternativeName>
    <alternativeName>
        <fullName evidence="20 22">D-alanylalanine synthetase</fullName>
    </alternativeName>
</protein>
<evidence type="ECO:0000256" key="4">
    <source>
        <dbReference type="ARBA" id="ARBA00004752"/>
    </source>
</evidence>
<keyword evidence="8 22" id="KW-0436">Ligase</keyword>
<comment type="pathway">
    <text evidence="18">Glycan biosynthesis.</text>
</comment>
<feature type="binding site" evidence="25">
    <location>
        <position position="315"/>
    </location>
    <ligand>
        <name>Mg(2+)</name>
        <dbReference type="ChEBI" id="CHEBI:18420"/>
        <label>1</label>
    </ligand>
</feature>
<dbReference type="FunFam" id="3.30.1490.20:FF:000007">
    <property type="entry name" value="D-alanine--D-alanine ligase"/>
    <property type="match status" value="1"/>
</dbReference>
<dbReference type="GO" id="GO:0009252">
    <property type="term" value="P:peptidoglycan biosynthetic process"/>
    <property type="evidence" value="ECO:0007669"/>
    <property type="project" value="UniProtKB-UniRule"/>
</dbReference>
<dbReference type="GO" id="GO:0046872">
    <property type="term" value="F:metal ion binding"/>
    <property type="evidence" value="ECO:0007669"/>
    <property type="project" value="UniProtKB-KW"/>
</dbReference>
<evidence type="ECO:0000256" key="13">
    <source>
        <dbReference type="ARBA" id="ARBA00022960"/>
    </source>
</evidence>
<dbReference type="FunCoup" id="A0A140L686">
    <property type="interactions" value="275"/>
</dbReference>
<keyword evidence="7 22" id="KW-0963">Cytoplasm</keyword>
<evidence type="ECO:0000256" key="26">
    <source>
        <dbReference type="PROSITE-ProRule" id="PRU00409"/>
    </source>
</evidence>
<evidence type="ECO:0000313" key="28">
    <source>
        <dbReference type="EMBL" id="KXG76061.1"/>
    </source>
</evidence>
<dbReference type="RefSeq" id="WP_066353807.1">
    <property type="nucleotide sequence ID" value="NZ_LOED01000021.1"/>
</dbReference>
<dbReference type="GO" id="GO:0005829">
    <property type="term" value="C:cytosol"/>
    <property type="evidence" value="ECO:0007669"/>
    <property type="project" value="TreeGrafter"/>
</dbReference>
<dbReference type="Gene3D" id="3.30.1490.20">
    <property type="entry name" value="ATP-grasp fold, A domain"/>
    <property type="match status" value="1"/>
</dbReference>
<dbReference type="InterPro" id="IPR013815">
    <property type="entry name" value="ATP_grasp_subdomain_1"/>
</dbReference>
<dbReference type="NCBIfam" id="NF002528">
    <property type="entry name" value="PRK01966.1-4"/>
    <property type="match status" value="1"/>
</dbReference>
<dbReference type="NCBIfam" id="TIGR01205">
    <property type="entry name" value="D_ala_D_alaTIGR"/>
    <property type="match status" value="1"/>
</dbReference>
<dbReference type="HAMAP" id="MF_00047">
    <property type="entry name" value="Dala_Dala_lig"/>
    <property type="match status" value="1"/>
</dbReference>
<accession>A0A140L686</accession>
<dbReference type="GO" id="GO:0008360">
    <property type="term" value="P:regulation of cell shape"/>
    <property type="evidence" value="ECO:0007669"/>
    <property type="project" value="UniProtKB-KW"/>
</dbReference>
<evidence type="ECO:0000256" key="12">
    <source>
        <dbReference type="ARBA" id="ARBA00022842"/>
    </source>
</evidence>
<keyword evidence="13 22" id="KW-0133">Cell shape</keyword>
<evidence type="ECO:0000256" key="2">
    <source>
        <dbReference type="ARBA" id="ARBA00003921"/>
    </source>
</evidence>
<evidence type="ECO:0000256" key="7">
    <source>
        <dbReference type="ARBA" id="ARBA00022490"/>
    </source>
</evidence>
<feature type="binding site" evidence="25">
    <location>
        <position position="317"/>
    </location>
    <ligand>
        <name>Mg(2+)</name>
        <dbReference type="ChEBI" id="CHEBI:18420"/>
        <label>2</label>
    </ligand>
</feature>
<dbReference type="STRING" id="520764.AN618_16480"/>
<feature type="binding site" evidence="24">
    <location>
        <position position="137"/>
    </location>
    <ligand>
        <name>ATP</name>
        <dbReference type="ChEBI" id="CHEBI:30616"/>
    </ligand>
</feature>
<evidence type="ECO:0000256" key="5">
    <source>
        <dbReference type="ARBA" id="ARBA00010871"/>
    </source>
</evidence>
<dbReference type="Proteomes" id="UP000070427">
    <property type="component" value="Unassembled WGS sequence"/>
</dbReference>
<comment type="caution">
    <text evidence="28">The sequence shown here is derived from an EMBL/GenBank/DDBJ whole genome shotgun (WGS) entry which is preliminary data.</text>
</comment>
<feature type="active site" evidence="23">
    <location>
        <position position="16"/>
    </location>
</feature>
<dbReference type="EMBL" id="LOED01000021">
    <property type="protein sequence ID" value="KXG76061.1"/>
    <property type="molecule type" value="Genomic_DNA"/>
</dbReference>